<dbReference type="Proteomes" id="UP000830116">
    <property type="component" value="Chromosome"/>
</dbReference>
<evidence type="ECO:0000313" key="2">
    <source>
        <dbReference type="Proteomes" id="UP000830116"/>
    </source>
</evidence>
<dbReference type="RefSeq" id="WP_243538861.1">
    <property type="nucleotide sequence ID" value="NZ_CP093442.1"/>
</dbReference>
<organism evidence="1 2">
    <name type="scientific">Bdellovibrio reynosensis</name>
    <dbReference type="NCBI Taxonomy" id="2835041"/>
    <lineage>
        <taxon>Bacteria</taxon>
        <taxon>Pseudomonadati</taxon>
        <taxon>Bdellovibrionota</taxon>
        <taxon>Bdellovibrionia</taxon>
        <taxon>Bdellovibrionales</taxon>
        <taxon>Pseudobdellovibrionaceae</taxon>
        <taxon>Bdellovibrio</taxon>
    </lineage>
</organism>
<evidence type="ECO:0000313" key="1">
    <source>
        <dbReference type="EMBL" id="UOF02116.1"/>
    </source>
</evidence>
<dbReference type="EMBL" id="CP093442">
    <property type="protein sequence ID" value="UOF02116.1"/>
    <property type="molecule type" value="Genomic_DNA"/>
</dbReference>
<sequence length="323" mass="37872">MHWLLVLFFTFSFSPSFASELELIFYKAPRPLDWSTPGSLVRSTLKNSFARIEGRKYPHPISHVNVRLKCDEDEQHFVGMTSDKSTGSYLKDFLLKGISLDTFLINVKGQFIEKEKALQWLPYLKQKGYVRTLKILLNPGQCLRAQRYLKIYKELGQEKIYGGLRSHPLRGEGAGCAAFAVSFLQVLNLFPEELNQAWRRKLNVPLELLSFQSHRASIGFIGYLRGKDRPWAYPSEEQIQMQFWDPELMYNWVAKKTTKMTLKWDVRQYRASEEPLFSHSRKTMETTVQYHLQNLGRRLSREEILNTSSRTCRLFRFCRSKAH</sequence>
<proteinExistence type="predicted"/>
<reference evidence="1" key="1">
    <citation type="submission" date="2022-03" db="EMBL/GenBank/DDBJ databases">
        <title>Genome Identification and Characterization of new species Bdellovibrio reynosense LBG001 sp. nov. from a Mexico soil sample.</title>
        <authorList>
            <person name="Camilli A."/>
            <person name="Ajao Y."/>
            <person name="Guo X."/>
        </authorList>
    </citation>
    <scope>NUCLEOTIDE SEQUENCE</scope>
    <source>
        <strain evidence="1">LBG001</strain>
    </source>
</reference>
<keyword evidence="2" id="KW-1185">Reference proteome</keyword>
<accession>A0ABY4CEM1</accession>
<name>A0ABY4CEM1_9BACT</name>
<protein>
    <submittedName>
        <fullName evidence="1">Uncharacterized protein</fullName>
    </submittedName>
</protein>
<gene>
    <name evidence="1" type="ORF">MNR06_04000</name>
</gene>